<reference evidence="10" key="3">
    <citation type="submission" date="2025-08" db="UniProtKB">
        <authorList>
            <consortium name="Ensembl"/>
        </authorList>
    </citation>
    <scope>IDENTIFICATION</scope>
</reference>
<evidence type="ECO:0000256" key="5">
    <source>
        <dbReference type="ARBA" id="ARBA00022801"/>
    </source>
</evidence>
<evidence type="ECO:0000256" key="3">
    <source>
        <dbReference type="ARBA" id="ARBA00022722"/>
    </source>
</evidence>
<evidence type="ECO:0000313" key="11">
    <source>
        <dbReference type="Proteomes" id="UP000008144"/>
    </source>
</evidence>
<dbReference type="EMBL" id="EAAA01001615">
    <property type="status" value="NOT_ANNOTATED_CDS"/>
    <property type="molecule type" value="Genomic_DNA"/>
</dbReference>
<evidence type="ECO:0000256" key="6">
    <source>
        <dbReference type="ARBA" id="ARBA00023242"/>
    </source>
</evidence>
<dbReference type="Ensembl" id="ENSCINT00000014669.3">
    <property type="protein sequence ID" value="ENSCINP00000014669.3"/>
    <property type="gene ID" value="ENSCING00000007139.3"/>
</dbReference>
<name>F6S8Z0_CIOIN</name>
<dbReference type="STRING" id="7719.ENSCINP00000014669"/>
<keyword evidence="3" id="KW-0540">Nuclease</keyword>
<dbReference type="Proteomes" id="UP000008144">
    <property type="component" value="Chromosome 3"/>
</dbReference>
<evidence type="ECO:0000256" key="8">
    <source>
        <dbReference type="ARBA" id="ARBA00045223"/>
    </source>
</evidence>
<dbReference type="Pfam" id="PF01026">
    <property type="entry name" value="TatD_DNase"/>
    <property type="match status" value="1"/>
</dbReference>
<dbReference type="PANTHER" id="PTHR10060">
    <property type="entry name" value="TATD FAMILY DEOXYRIBONUCLEASE"/>
    <property type="match status" value="1"/>
</dbReference>
<dbReference type="PANTHER" id="PTHR10060:SF15">
    <property type="entry name" value="DEOXYRIBONUCLEASE TATDN1"/>
    <property type="match status" value="1"/>
</dbReference>
<organism evidence="10 11">
    <name type="scientific">Ciona intestinalis</name>
    <name type="common">Transparent sea squirt</name>
    <name type="synonym">Ascidia intestinalis</name>
    <dbReference type="NCBI Taxonomy" id="7719"/>
    <lineage>
        <taxon>Eukaryota</taxon>
        <taxon>Metazoa</taxon>
        <taxon>Chordata</taxon>
        <taxon>Tunicata</taxon>
        <taxon>Ascidiacea</taxon>
        <taxon>Phlebobranchia</taxon>
        <taxon>Cionidae</taxon>
        <taxon>Ciona</taxon>
    </lineage>
</organism>
<dbReference type="CDD" id="cd01310">
    <property type="entry name" value="TatD_DNAse"/>
    <property type="match status" value="1"/>
</dbReference>
<evidence type="ECO:0000256" key="9">
    <source>
        <dbReference type="PIRSR" id="PIRSR005902-1"/>
    </source>
</evidence>
<evidence type="ECO:0000313" key="10">
    <source>
        <dbReference type="Ensembl" id="ENSCINP00000014669.3"/>
    </source>
</evidence>
<dbReference type="InterPro" id="IPR032466">
    <property type="entry name" value="Metal_Hydrolase"/>
</dbReference>
<dbReference type="InParanoid" id="F6S8Z0"/>
<evidence type="ECO:0000256" key="4">
    <source>
        <dbReference type="ARBA" id="ARBA00022723"/>
    </source>
</evidence>
<reference evidence="11" key="1">
    <citation type="journal article" date="2002" name="Science">
        <title>The draft genome of Ciona intestinalis: insights into chordate and vertebrate origins.</title>
        <authorList>
            <person name="Dehal P."/>
            <person name="Satou Y."/>
            <person name="Campbell R.K."/>
            <person name="Chapman J."/>
            <person name="Degnan B."/>
            <person name="De Tomaso A."/>
            <person name="Davidson B."/>
            <person name="Di Gregorio A."/>
            <person name="Gelpke M."/>
            <person name="Goodstein D.M."/>
            <person name="Harafuji N."/>
            <person name="Hastings K.E."/>
            <person name="Ho I."/>
            <person name="Hotta K."/>
            <person name="Huang W."/>
            <person name="Kawashima T."/>
            <person name="Lemaire P."/>
            <person name="Martinez D."/>
            <person name="Meinertzhagen I.A."/>
            <person name="Necula S."/>
            <person name="Nonaka M."/>
            <person name="Putnam N."/>
            <person name="Rash S."/>
            <person name="Saiga H."/>
            <person name="Satake M."/>
            <person name="Terry A."/>
            <person name="Yamada L."/>
            <person name="Wang H.G."/>
            <person name="Awazu S."/>
            <person name="Azumi K."/>
            <person name="Boore J."/>
            <person name="Branno M."/>
            <person name="Chin-Bow S."/>
            <person name="DeSantis R."/>
            <person name="Doyle S."/>
            <person name="Francino P."/>
            <person name="Keys D.N."/>
            <person name="Haga S."/>
            <person name="Hayashi H."/>
            <person name="Hino K."/>
            <person name="Imai K.S."/>
            <person name="Inaba K."/>
            <person name="Kano S."/>
            <person name="Kobayashi K."/>
            <person name="Kobayashi M."/>
            <person name="Lee B.I."/>
            <person name="Makabe K.W."/>
            <person name="Manohar C."/>
            <person name="Matassi G."/>
            <person name="Medina M."/>
            <person name="Mochizuki Y."/>
            <person name="Mount S."/>
            <person name="Morishita T."/>
            <person name="Miura S."/>
            <person name="Nakayama A."/>
            <person name="Nishizaka S."/>
            <person name="Nomoto H."/>
            <person name="Ohta F."/>
            <person name="Oishi K."/>
            <person name="Rigoutsos I."/>
            <person name="Sano M."/>
            <person name="Sasaki A."/>
            <person name="Sasakura Y."/>
            <person name="Shoguchi E."/>
            <person name="Shin-i T."/>
            <person name="Spagnuolo A."/>
            <person name="Stainier D."/>
            <person name="Suzuki M.M."/>
            <person name="Tassy O."/>
            <person name="Takatori N."/>
            <person name="Tokuoka M."/>
            <person name="Yagi K."/>
            <person name="Yoshizaki F."/>
            <person name="Wada S."/>
            <person name="Zhang C."/>
            <person name="Hyatt P.D."/>
            <person name="Larimer F."/>
            <person name="Detter C."/>
            <person name="Doggett N."/>
            <person name="Glavina T."/>
            <person name="Hawkins T."/>
            <person name="Richardson P."/>
            <person name="Lucas S."/>
            <person name="Kohara Y."/>
            <person name="Levine M."/>
            <person name="Satoh N."/>
            <person name="Rokhsar D.S."/>
        </authorList>
    </citation>
    <scope>NUCLEOTIDE SEQUENCE [LARGE SCALE GENOMIC DNA]</scope>
</reference>
<reference evidence="10" key="4">
    <citation type="submission" date="2025-09" db="UniProtKB">
        <authorList>
            <consortium name="Ensembl"/>
        </authorList>
    </citation>
    <scope>IDENTIFICATION</scope>
</reference>
<accession>F6S8Z0</accession>
<dbReference type="PIRSF" id="PIRSF005902">
    <property type="entry name" value="DNase_TatD"/>
    <property type="match status" value="1"/>
</dbReference>
<dbReference type="GO" id="GO:0008296">
    <property type="term" value="F:3'-5'-DNA exonuclease activity"/>
    <property type="evidence" value="ECO:0000318"/>
    <property type="project" value="GO_Central"/>
</dbReference>
<dbReference type="HOGENOM" id="CLU_031506_1_0_1"/>
<dbReference type="InterPro" id="IPR001130">
    <property type="entry name" value="TatD-like"/>
</dbReference>
<feature type="binding site" evidence="9">
    <location>
        <position position="120"/>
    </location>
    <ligand>
        <name>a divalent metal cation</name>
        <dbReference type="ChEBI" id="CHEBI:60240"/>
        <label>1</label>
    </ligand>
</feature>
<reference evidence="10" key="2">
    <citation type="journal article" date="2008" name="Genome Biol.">
        <title>Improved genome assembly and evidence-based global gene model set for the chordate Ciona intestinalis: new insight into intron and operon populations.</title>
        <authorList>
            <person name="Satou Y."/>
            <person name="Mineta K."/>
            <person name="Ogasawara M."/>
            <person name="Sasakura Y."/>
            <person name="Shoguchi E."/>
            <person name="Ueno K."/>
            <person name="Yamada L."/>
            <person name="Matsumoto J."/>
            <person name="Wasserscheid J."/>
            <person name="Dewar K."/>
            <person name="Wiley G.B."/>
            <person name="Macmil S.L."/>
            <person name="Roe B.A."/>
            <person name="Zeller R.W."/>
            <person name="Hastings K.E."/>
            <person name="Lemaire P."/>
            <person name="Lindquist E."/>
            <person name="Endo T."/>
            <person name="Hotta K."/>
            <person name="Inaba K."/>
        </authorList>
    </citation>
    <scope>NUCLEOTIDE SEQUENCE [LARGE SCALE GENOMIC DNA]</scope>
    <source>
        <strain evidence="10">wild type</strain>
    </source>
</reference>
<comment type="subcellular location">
    <subcellularLocation>
        <location evidence="1">Nucleus</location>
    </subcellularLocation>
</comment>
<sequence>IYQWFMRSLFNLLKMKFIDIGVNLTDPVFCGLYRGKQKHIDDFEDVLQRAFAVGMDKMIVTGGSLSESKESIKICKENEKLFSTVGCHPTRCDEFKTDPDTYFNDLQSLLACEKVVAVGECGLDYDRLNFCSKEVQLKYFERQFELAKVSQLPMFLHCRNSHQDFMDIMKRHRSKIVGGVVHSFTGTVEEAKEIIAQNLYVGINGCSLKTKENLEAMKSIPSDRLMIETDAPWCDIRRTHAGFEHVSTNFPTKKNWEKGSCVKSRNEPCHIVQVVEVMAGVRGEKVEDLAEIVYNNTNKLFFEST</sequence>
<evidence type="ECO:0000256" key="1">
    <source>
        <dbReference type="ARBA" id="ARBA00004123"/>
    </source>
</evidence>
<dbReference type="GO" id="GO:0005634">
    <property type="term" value="C:nucleus"/>
    <property type="evidence" value="ECO:0007669"/>
    <property type="project" value="UniProtKB-SubCell"/>
</dbReference>
<dbReference type="InterPro" id="IPR050891">
    <property type="entry name" value="TatD-type_Hydrolase"/>
</dbReference>
<dbReference type="AlphaFoldDB" id="F6S8Z0"/>
<keyword evidence="5" id="KW-0378">Hydrolase</keyword>
<dbReference type="FunFam" id="3.20.20.140:FF:000034">
    <property type="entry name" value="putative deoxyribonuclease TATDN1 isoform X1"/>
    <property type="match status" value="1"/>
</dbReference>
<dbReference type="FunCoup" id="F6S8Z0">
    <property type="interactions" value="117"/>
</dbReference>
<keyword evidence="4 9" id="KW-0479">Metal-binding</keyword>
<comment type="similarity">
    <text evidence="2">Belongs to the metallo-dependent hydrolases superfamily. TatD-type hydrolase family.</text>
</comment>
<evidence type="ECO:0000256" key="2">
    <source>
        <dbReference type="ARBA" id="ARBA00009275"/>
    </source>
</evidence>
<dbReference type="GO" id="GO:0046872">
    <property type="term" value="F:metal ion binding"/>
    <property type="evidence" value="ECO:0007669"/>
    <property type="project" value="UniProtKB-KW"/>
</dbReference>
<dbReference type="GeneTree" id="ENSGT00940000156272"/>
<feature type="binding site" evidence="9">
    <location>
        <position position="230"/>
    </location>
    <ligand>
        <name>a divalent metal cation</name>
        <dbReference type="ChEBI" id="CHEBI:60240"/>
        <label>1</label>
    </ligand>
</feature>
<proteinExistence type="inferred from homology"/>
<feature type="binding site" evidence="9">
    <location>
        <position position="157"/>
    </location>
    <ligand>
        <name>a divalent metal cation</name>
        <dbReference type="ChEBI" id="CHEBI:60240"/>
        <label>2</label>
    </ligand>
</feature>
<dbReference type="OMA" id="YGGSQKH"/>
<protein>
    <recommendedName>
        <fullName evidence="7">Deoxyribonuclease TATDN1</fullName>
    </recommendedName>
</protein>
<keyword evidence="6" id="KW-0539">Nucleus</keyword>
<dbReference type="SUPFAM" id="SSF51556">
    <property type="entry name" value="Metallo-dependent hydrolases"/>
    <property type="match status" value="1"/>
</dbReference>
<comment type="function">
    <text evidence="8">Deoxyribonuclease which catalyzes (in vitro) the decatenation of kinetoplast DNA, which are circular DNA catenated to each other, producing linear DNA molecules. Plays an important role in chromosomal segregation and cell cycle progression during eye development probably via its DNA decatenation activity.</text>
</comment>
<keyword evidence="11" id="KW-1185">Reference proteome</keyword>
<dbReference type="Gene3D" id="3.20.20.140">
    <property type="entry name" value="Metal-dependent hydrolases"/>
    <property type="match status" value="1"/>
</dbReference>
<feature type="binding site" evidence="9">
    <location>
        <position position="182"/>
    </location>
    <ligand>
        <name>a divalent metal cation</name>
        <dbReference type="ChEBI" id="CHEBI:60240"/>
        <label>2</label>
    </ligand>
</feature>
<evidence type="ECO:0000256" key="7">
    <source>
        <dbReference type="ARBA" id="ARBA00039767"/>
    </source>
</evidence>